<evidence type="ECO:0000256" key="4">
    <source>
        <dbReference type="ARBA" id="ARBA00010473"/>
    </source>
</evidence>
<gene>
    <name evidence="14" type="ORF">TCAP_03210</name>
</gene>
<dbReference type="GO" id="GO:0000742">
    <property type="term" value="P:karyogamy involved in conjugation with cellular fusion"/>
    <property type="evidence" value="ECO:0007669"/>
    <property type="project" value="InterPro"/>
</dbReference>
<evidence type="ECO:0000256" key="3">
    <source>
        <dbReference type="ARBA" id="ARBA00004586"/>
    </source>
</evidence>
<keyword evidence="8" id="KW-0256">Endoplasmic reticulum</keyword>
<keyword evidence="6" id="KW-0812">Transmembrane</keyword>
<evidence type="ECO:0000256" key="9">
    <source>
        <dbReference type="ARBA" id="ARBA00022989"/>
    </source>
</evidence>
<dbReference type="GO" id="GO:0048288">
    <property type="term" value="P:nuclear membrane fusion involved in karyogamy"/>
    <property type="evidence" value="ECO:0007669"/>
    <property type="project" value="InterPro"/>
</dbReference>
<dbReference type="OrthoDB" id="5311848at2759"/>
<comment type="similarity">
    <text evidence="4">Belongs to the KAR5 family.</text>
</comment>
<keyword evidence="9" id="KW-1133">Transmembrane helix</keyword>
<feature type="chain" id="PRO_5014368345" evidence="13">
    <location>
        <begin position="27"/>
        <end position="522"/>
    </location>
</feature>
<evidence type="ECO:0000256" key="12">
    <source>
        <dbReference type="ARBA" id="ARBA00023242"/>
    </source>
</evidence>
<evidence type="ECO:0000256" key="7">
    <source>
        <dbReference type="ARBA" id="ARBA00022729"/>
    </source>
</evidence>
<evidence type="ECO:0000256" key="11">
    <source>
        <dbReference type="ARBA" id="ARBA00023180"/>
    </source>
</evidence>
<dbReference type="AlphaFoldDB" id="A0A2K3QH35"/>
<accession>A0A2K3QH35</accession>
<keyword evidence="7 13" id="KW-0732">Signal</keyword>
<proteinExistence type="inferred from homology"/>
<dbReference type="Proteomes" id="UP000236621">
    <property type="component" value="Unassembled WGS sequence"/>
</dbReference>
<feature type="signal peptide" evidence="13">
    <location>
        <begin position="1"/>
        <end position="26"/>
    </location>
</feature>
<comment type="function">
    <text evidence="1">Required for nuclear membrane fusion during karyogamy.</text>
</comment>
<evidence type="ECO:0000256" key="13">
    <source>
        <dbReference type="SAM" id="SignalP"/>
    </source>
</evidence>
<reference evidence="14 15" key="1">
    <citation type="submission" date="2017-08" db="EMBL/GenBank/DDBJ databases">
        <title>Harnessing the power of phylogenomics to disentangle the directionality and signatures of interkingdom host jumping in the parasitic fungal genus Tolypocladium.</title>
        <authorList>
            <person name="Quandt C.A."/>
            <person name="Patterson W."/>
            <person name="Spatafora J.W."/>
        </authorList>
    </citation>
    <scope>NUCLEOTIDE SEQUENCE [LARGE SCALE GENOMIC DNA]</scope>
    <source>
        <strain evidence="14 15">CBS 113982</strain>
    </source>
</reference>
<keyword evidence="15" id="KW-1185">Reference proteome</keyword>
<keyword evidence="12" id="KW-0539">Nucleus</keyword>
<dbReference type="EMBL" id="NRSZ01000491">
    <property type="protein sequence ID" value="PNY26857.1"/>
    <property type="molecule type" value="Genomic_DNA"/>
</dbReference>
<dbReference type="GO" id="GO:0031965">
    <property type="term" value="C:nuclear membrane"/>
    <property type="evidence" value="ECO:0007669"/>
    <property type="project" value="UniProtKB-SubCell"/>
</dbReference>
<organism evidence="14 15">
    <name type="scientific">Tolypocladium capitatum</name>
    <dbReference type="NCBI Taxonomy" id="45235"/>
    <lineage>
        <taxon>Eukaryota</taxon>
        <taxon>Fungi</taxon>
        <taxon>Dikarya</taxon>
        <taxon>Ascomycota</taxon>
        <taxon>Pezizomycotina</taxon>
        <taxon>Sordariomycetes</taxon>
        <taxon>Hypocreomycetidae</taxon>
        <taxon>Hypocreales</taxon>
        <taxon>Ophiocordycipitaceae</taxon>
        <taxon>Tolypocladium</taxon>
    </lineage>
</organism>
<name>A0A2K3QH35_9HYPO</name>
<dbReference type="GO" id="GO:0005789">
    <property type="term" value="C:endoplasmic reticulum membrane"/>
    <property type="evidence" value="ECO:0007669"/>
    <property type="project" value="UniProtKB-SubCell"/>
</dbReference>
<protein>
    <submittedName>
        <fullName evidence="14">Nuclear membrane fusion protein Kar5</fullName>
    </submittedName>
</protein>
<evidence type="ECO:0000313" key="15">
    <source>
        <dbReference type="Proteomes" id="UP000236621"/>
    </source>
</evidence>
<keyword evidence="11" id="KW-0325">Glycoprotein</keyword>
<dbReference type="PANTHER" id="PTHR28012">
    <property type="entry name" value="NUCLEAR FUSION PROTEIN KAR5"/>
    <property type="match status" value="1"/>
</dbReference>
<dbReference type="InterPro" id="IPR007292">
    <property type="entry name" value="Nuclear_fusion_Kar5"/>
</dbReference>
<keyword evidence="10" id="KW-0472">Membrane</keyword>
<sequence length="522" mass="57146">MAGPTGPPYWLWVVCALCLFATGVEAFSWRSDRGARDSMPSQQPEVSFYGPPLPLRFHGSSSNMYVVALSELQELESEPLCHRIAARLLVNNCQLLDGQDEATVLTDSGRATRDFVDSFAASLAICDLERGSFVIPSPCSKFRESVLAEMPVPSKPQLHVSPPEIDSCLEGLAQSDSAWNTWVSYRHKALRFCEAARSDNEKDRNIQLYERITKILAKLTTQVETELEGRFKSLDKMFRDTSANLESITPRVDEVKARLFQVERIMSEVVSRGAEESAATVKDGLDNAKRLQQLLAVILATVLDNDDKIVRSHESALQVVSKKAGDDFGAVMATLGAATISSASLLRELVCLPSSLHADNANVEKAESQSRMADIAHRQERIEAGMGKLTELADVLTLKHKGHQERLDHAHQTAERVLNTLDSVSASARTFKNSLLSGLGFSRLWPYIFCPATSLIIGSYGLPPSATRNILLLGLGEAAGLIVSVVNQYGIEVEKSTSPACEGISVNLTTDKANHFTWLTSL</sequence>
<evidence type="ECO:0000256" key="1">
    <source>
        <dbReference type="ARBA" id="ARBA00003389"/>
    </source>
</evidence>
<comment type="subcellular location">
    <subcellularLocation>
        <location evidence="3">Endoplasmic reticulum membrane</location>
    </subcellularLocation>
    <subcellularLocation>
        <location evidence="2">Nucleus membrane</location>
    </subcellularLocation>
</comment>
<evidence type="ECO:0000256" key="8">
    <source>
        <dbReference type="ARBA" id="ARBA00022824"/>
    </source>
</evidence>
<comment type="caution">
    <text evidence="14">The sequence shown here is derived from an EMBL/GenBank/DDBJ whole genome shotgun (WGS) entry which is preliminary data.</text>
</comment>
<evidence type="ECO:0000256" key="6">
    <source>
        <dbReference type="ARBA" id="ARBA00022692"/>
    </source>
</evidence>
<evidence type="ECO:0000256" key="10">
    <source>
        <dbReference type="ARBA" id="ARBA00023136"/>
    </source>
</evidence>
<dbReference type="STRING" id="45235.A0A2K3QH35"/>
<evidence type="ECO:0000313" key="14">
    <source>
        <dbReference type="EMBL" id="PNY26857.1"/>
    </source>
</evidence>
<keyword evidence="5" id="KW-0415">Karyogamy</keyword>
<evidence type="ECO:0000256" key="5">
    <source>
        <dbReference type="ARBA" id="ARBA00022459"/>
    </source>
</evidence>
<evidence type="ECO:0000256" key="2">
    <source>
        <dbReference type="ARBA" id="ARBA00004126"/>
    </source>
</evidence>
<dbReference type="PANTHER" id="PTHR28012:SF1">
    <property type="entry name" value="NUCLEAR FUSION PROTEIN KAR5"/>
    <property type="match status" value="1"/>
</dbReference>